<accession>A0AAN9M8X0</accession>
<proteinExistence type="predicted"/>
<evidence type="ECO:0000313" key="3">
    <source>
        <dbReference type="Proteomes" id="UP001367508"/>
    </source>
</evidence>
<dbReference type="Proteomes" id="UP001367508">
    <property type="component" value="Unassembled WGS sequence"/>
</dbReference>
<keyword evidence="3" id="KW-1185">Reference proteome</keyword>
<dbReference type="PANTHER" id="PTHR46033">
    <property type="entry name" value="PROTEIN MAIN-LIKE 2"/>
    <property type="match status" value="1"/>
</dbReference>
<organism evidence="2 3">
    <name type="scientific">Canavalia gladiata</name>
    <name type="common">Sword bean</name>
    <name type="synonym">Dolichos gladiatus</name>
    <dbReference type="NCBI Taxonomy" id="3824"/>
    <lineage>
        <taxon>Eukaryota</taxon>
        <taxon>Viridiplantae</taxon>
        <taxon>Streptophyta</taxon>
        <taxon>Embryophyta</taxon>
        <taxon>Tracheophyta</taxon>
        <taxon>Spermatophyta</taxon>
        <taxon>Magnoliopsida</taxon>
        <taxon>eudicotyledons</taxon>
        <taxon>Gunneridae</taxon>
        <taxon>Pentapetalae</taxon>
        <taxon>rosids</taxon>
        <taxon>fabids</taxon>
        <taxon>Fabales</taxon>
        <taxon>Fabaceae</taxon>
        <taxon>Papilionoideae</taxon>
        <taxon>50 kb inversion clade</taxon>
        <taxon>NPAAA clade</taxon>
        <taxon>indigoferoid/millettioid clade</taxon>
        <taxon>Phaseoleae</taxon>
        <taxon>Canavalia</taxon>
    </lineage>
</organism>
<comment type="caution">
    <text evidence="2">The sequence shown here is derived from an EMBL/GenBank/DDBJ whole genome shotgun (WGS) entry which is preliminary data.</text>
</comment>
<evidence type="ECO:0000259" key="1">
    <source>
        <dbReference type="Pfam" id="PF10536"/>
    </source>
</evidence>
<reference evidence="2 3" key="1">
    <citation type="submission" date="2024-01" db="EMBL/GenBank/DDBJ databases">
        <title>The genomes of 5 underutilized Papilionoideae crops provide insights into root nodulation and disease resistanc.</title>
        <authorList>
            <person name="Jiang F."/>
        </authorList>
    </citation>
    <scope>NUCLEOTIDE SEQUENCE [LARGE SCALE GENOMIC DNA]</scope>
    <source>
        <strain evidence="2">LVBAO_FW01</strain>
        <tissue evidence="2">Leaves</tissue>
    </source>
</reference>
<dbReference type="InterPro" id="IPR019557">
    <property type="entry name" value="AminoTfrase-like_pln_mobile"/>
</dbReference>
<dbReference type="PANTHER" id="PTHR46033:SF8">
    <property type="entry name" value="PROTEIN MAINTENANCE OF MERISTEMS-LIKE"/>
    <property type="match status" value="1"/>
</dbReference>
<feature type="domain" description="Aminotransferase-like plant mobile" evidence="1">
    <location>
        <begin position="51"/>
        <end position="97"/>
    </location>
</feature>
<evidence type="ECO:0000313" key="2">
    <source>
        <dbReference type="EMBL" id="KAK7349934.1"/>
    </source>
</evidence>
<dbReference type="EMBL" id="JAYMYQ010000002">
    <property type="protein sequence ID" value="KAK7349934.1"/>
    <property type="molecule type" value="Genomic_DNA"/>
</dbReference>
<protein>
    <recommendedName>
        <fullName evidence="1">Aminotransferase-like plant mobile domain-containing protein</fullName>
    </recommendedName>
</protein>
<name>A0AAN9M8X0_CANGL</name>
<gene>
    <name evidence="2" type="ORF">VNO77_07840</name>
</gene>
<sequence>MVEGAIVNKKRILRCCFKKQIIEKNMGNAHGGRRHRLGDLTHAAWWKTHVLIERWRPETHTFHVFTGETTITLQDIGVLTGLPVDGIPIIGSTSVQSWQPVHFDILHDYSGQGINLNADLFAAFHNGAQMEQRDDDVEDVPQRKTR</sequence>
<dbReference type="GO" id="GO:0010073">
    <property type="term" value="P:meristem maintenance"/>
    <property type="evidence" value="ECO:0007669"/>
    <property type="project" value="InterPro"/>
</dbReference>
<dbReference type="InterPro" id="IPR044824">
    <property type="entry name" value="MAIN-like"/>
</dbReference>
<dbReference type="AlphaFoldDB" id="A0AAN9M8X0"/>
<dbReference type="Pfam" id="PF10536">
    <property type="entry name" value="PMD"/>
    <property type="match status" value="1"/>
</dbReference>